<dbReference type="SMART" id="SM01126">
    <property type="entry name" value="DDE_Tnp_IS1595"/>
    <property type="match status" value="1"/>
</dbReference>
<gene>
    <name evidence="2" type="ORF">OCBIM_22029799mg</name>
</gene>
<dbReference type="PANTHER" id="PTHR47163:SF2">
    <property type="entry name" value="SI:DKEY-17M8.2"/>
    <property type="match status" value="1"/>
</dbReference>
<proteinExistence type="predicted"/>
<feature type="domain" description="ISXO2-like transposase" evidence="1">
    <location>
        <begin position="68"/>
        <end position="192"/>
    </location>
</feature>
<name>A0A0L8GRH6_OCTBM</name>
<dbReference type="OrthoDB" id="10062329at2759"/>
<evidence type="ECO:0000259" key="1">
    <source>
        <dbReference type="SMART" id="SM01126"/>
    </source>
</evidence>
<protein>
    <recommendedName>
        <fullName evidence="1">ISXO2-like transposase domain-containing protein</fullName>
    </recommendedName>
</protein>
<sequence length="202" mass="23296">MNFPLVSSINYSDLIITLMDNEKAIGWCRRHRLLYKKYICSSSSEAVVNWKNYCRDIYAEYFMKNPLELVGKGMYVEIDELAFVRRKFNVGHQVQTQWVFGGIELGQGEKCFLVAVQDRSAEMLLPIIQQYICFGTTIISDLWKAYNTIANLGYNHPTVNHSVNFVGPISHASTSHVEAMWNSAKRRNKRRIGTARLCHDSY</sequence>
<dbReference type="InterPro" id="IPR024445">
    <property type="entry name" value="Tnp_ISXO2-like"/>
</dbReference>
<dbReference type="AlphaFoldDB" id="A0A0L8GRH6"/>
<accession>A0A0L8GRH6</accession>
<dbReference type="Pfam" id="PF12762">
    <property type="entry name" value="DDE_Tnp_IS1595"/>
    <property type="match status" value="1"/>
</dbReference>
<dbReference type="PANTHER" id="PTHR47163">
    <property type="entry name" value="DDE_TNP_IS1595 DOMAIN-CONTAINING PROTEIN"/>
    <property type="match status" value="1"/>
</dbReference>
<dbReference type="EMBL" id="KQ420826">
    <property type="protein sequence ID" value="KOF79200.1"/>
    <property type="molecule type" value="Genomic_DNA"/>
</dbReference>
<evidence type="ECO:0000313" key="2">
    <source>
        <dbReference type="EMBL" id="KOF79200.1"/>
    </source>
</evidence>
<organism evidence="2">
    <name type="scientific">Octopus bimaculoides</name>
    <name type="common">California two-spotted octopus</name>
    <dbReference type="NCBI Taxonomy" id="37653"/>
    <lineage>
        <taxon>Eukaryota</taxon>
        <taxon>Metazoa</taxon>
        <taxon>Spiralia</taxon>
        <taxon>Lophotrochozoa</taxon>
        <taxon>Mollusca</taxon>
        <taxon>Cephalopoda</taxon>
        <taxon>Coleoidea</taxon>
        <taxon>Octopodiformes</taxon>
        <taxon>Octopoda</taxon>
        <taxon>Incirrata</taxon>
        <taxon>Octopodidae</taxon>
        <taxon>Octopus</taxon>
    </lineage>
</organism>
<dbReference type="InterPro" id="IPR053164">
    <property type="entry name" value="IS1016-like_transposase"/>
</dbReference>
<reference evidence="2" key="1">
    <citation type="submission" date="2015-07" db="EMBL/GenBank/DDBJ databases">
        <title>MeaNS - Measles Nucleotide Surveillance Program.</title>
        <authorList>
            <person name="Tran T."/>
            <person name="Druce J."/>
        </authorList>
    </citation>
    <scope>NUCLEOTIDE SEQUENCE</scope>
    <source>
        <strain evidence="2">UCB-OBI-ISO-001</strain>
        <tissue evidence="2">Gonad</tissue>
    </source>
</reference>